<dbReference type="STRING" id="199890.A0A182PGB9"/>
<dbReference type="Pfam" id="PF00650">
    <property type="entry name" value="CRAL_TRIO"/>
    <property type="match status" value="2"/>
</dbReference>
<protein>
    <recommendedName>
        <fullName evidence="1">CRAL-TRIO domain-containing protein</fullName>
    </recommendedName>
</protein>
<dbReference type="AlphaFoldDB" id="A0A182PGB9"/>
<reference evidence="2" key="2">
    <citation type="submission" date="2020-05" db="UniProtKB">
        <authorList>
            <consortium name="EnsemblMetazoa"/>
        </authorList>
    </citation>
    <scope>IDENTIFICATION</scope>
    <source>
        <strain evidence="2">Epiroticus2</strain>
    </source>
</reference>
<dbReference type="PROSITE" id="PS50191">
    <property type="entry name" value="CRAL_TRIO"/>
    <property type="match status" value="2"/>
</dbReference>
<evidence type="ECO:0000259" key="1">
    <source>
        <dbReference type="PROSITE" id="PS50191"/>
    </source>
</evidence>
<dbReference type="SMART" id="SM01100">
    <property type="entry name" value="CRAL_TRIO_N"/>
    <property type="match status" value="2"/>
</dbReference>
<keyword evidence="3" id="KW-1185">Reference proteome</keyword>
<accession>A0A182PGB9</accession>
<proteinExistence type="predicted"/>
<dbReference type="InterPro" id="IPR036865">
    <property type="entry name" value="CRAL-TRIO_dom_sf"/>
</dbReference>
<name>A0A182PGB9_9DIPT</name>
<dbReference type="VEuPathDB" id="VectorBase:AEPI005978"/>
<dbReference type="Gene3D" id="3.40.525.10">
    <property type="entry name" value="CRAL-TRIO lipid binding domain"/>
    <property type="match status" value="2"/>
</dbReference>
<dbReference type="InterPro" id="IPR036273">
    <property type="entry name" value="CRAL/TRIO_N_dom_sf"/>
</dbReference>
<dbReference type="InterPro" id="IPR011074">
    <property type="entry name" value="CRAL/TRIO_N_dom"/>
</dbReference>
<dbReference type="PANTHER" id="PTHR10174:SF216">
    <property type="entry name" value="CRAL-TRIO DOMAIN-CONTAINING PROTEIN-RELATED"/>
    <property type="match status" value="1"/>
</dbReference>
<dbReference type="EnsemblMetazoa" id="AEPI005978-RA">
    <property type="protein sequence ID" value="AEPI005978-PA"/>
    <property type="gene ID" value="AEPI005978"/>
</dbReference>
<feature type="domain" description="CRAL-TRIO" evidence="1">
    <location>
        <begin position="398"/>
        <end position="568"/>
    </location>
</feature>
<dbReference type="Proteomes" id="UP000075885">
    <property type="component" value="Unassembled WGS sequence"/>
</dbReference>
<dbReference type="InterPro" id="IPR001251">
    <property type="entry name" value="CRAL-TRIO_dom"/>
</dbReference>
<dbReference type="SUPFAM" id="SSF52087">
    <property type="entry name" value="CRAL/TRIO domain"/>
    <property type="match status" value="2"/>
</dbReference>
<evidence type="ECO:0000313" key="2">
    <source>
        <dbReference type="EnsemblMetazoa" id="AEPI005978-PA"/>
    </source>
</evidence>
<sequence>MPDLRPLTAPLAKKAADELFEKPDRLEEDLAALRAWLAKCPHIKSRTDDQFLTMFLRGSKHSLERAKEKLDMYYTVRTALPELVRNRDPEEPKLLELIKLGVAVPLPNTVTPDGPRIILVRPGVYDPSKYTIQEVFRYNTMMTDIMMKEDDNLIVAGQMGILDLSNCTMAHFLQFSPTFVKKATMWSQEGSPLRQKGFHYVNTPSGFEVVYNMFKSFLNEKNRSRLFVHGSNLESLYEHIPKSMLPKEYGGDAGPIQDIVNAWAKKIISYKEYFKEEDQYGTDEKKRPGRPKNADSLFGLEGSFRKLEPCRMVNLRPISAALHEKAKRELNERPERIEEDLAALRQWLARTPHIRARIDDQFLVTFLRGCKYSLERAKEKIDMFYSVRTAIPELMRNRDPNRERVREIVRLGVGLPLPLTDGPDAPRIMLIRPGVYDPKRYTIEEVIKVSTMINDIVMLEDDNMVIAGQVGILDLANVTSAHFLQFSPTFVKKMTMMSQEGSPLRQKGFHYINTPTGFETVFNMFKSFMSEKNRSRLYVHGSNLEKLYEHIPKRLLPKEYGGESDSLKDITANWEKKILSYREYFLEEDQYGTDERKRVGKPKTADSLFGMEGSFRKLEVD</sequence>
<dbReference type="GO" id="GO:1902936">
    <property type="term" value="F:phosphatidylinositol bisphosphate binding"/>
    <property type="evidence" value="ECO:0007669"/>
    <property type="project" value="TreeGrafter"/>
</dbReference>
<dbReference type="PRINTS" id="PR00180">
    <property type="entry name" value="CRETINALDHBP"/>
</dbReference>
<dbReference type="SUPFAM" id="SSF46938">
    <property type="entry name" value="CRAL/TRIO N-terminal domain"/>
    <property type="match status" value="2"/>
</dbReference>
<reference evidence="3" key="1">
    <citation type="submission" date="2013-03" db="EMBL/GenBank/DDBJ databases">
        <title>The Genome Sequence of Anopheles epiroticus epiroticus2.</title>
        <authorList>
            <consortium name="The Broad Institute Genomics Platform"/>
            <person name="Neafsey D.E."/>
            <person name="Howell P."/>
            <person name="Walker B."/>
            <person name="Young S.K."/>
            <person name="Zeng Q."/>
            <person name="Gargeya S."/>
            <person name="Fitzgerald M."/>
            <person name="Haas B."/>
            <person name="Abouelleil A."/>
            <person name="Allen A.W."/>
            <person name="Alvarado L."/>
            <person name="Arachchi H.M."/>
            <person name="Berlin A.M."/>
            <person name="Chapman S.B."/>
            <person name="Gainer-Dewar J."/>
            <person name="Goldberg J."/>
            <person name="Griggs A."/>
            <person name="Gujja S."/>
            <person name="Hansen M."/>
            <person name="Howarth C."/>
            <person name="Imamovic A."/>
            <person name="Ireland A."/>
            <person name="Larimer J."/>
            <person name="McCowan C."/>
            <person name="Murphy C."/>
            <person name="Pearson M."/>
            <person name="Poon T.W."/>
            <person name="Priest M."/>
            <person name="Roberts A."/>
            <person name="Saif S."/>
            <person name="Shea T."/>
            <person name="Sisk P."/>
            <person name="Sykes S."/>
            <person name="Wortman J."/>
            <person name="Nusbaum C."/>
            <person name="Birren B."/>
        </authorList>
    </citation>
    <scope>NUCLEOTIDE SEQUENCE [LARGE SCALE GENOMIC DNA]</scope>
    <source>
        <strain evidence="3">Epiroticus2</strain>
    </source>
</reference>
<feature type="domain" description="CRAL-TRIO" evidence="1">
    <location>
        <begin position="91"/>
        <end position="257"/>
    </location>
</feature>
<dbReference type="PANTHER" id="PTHR10174">
    <property type="entry name" value="ALPHA-TOCOPHEROL TRANSFER PROTEIN-RELATED"/>
    <property type="match status" value="1"/>
</dbReference>
<evidence type="ECO:0000313" key="3">
    <source>
        <dbReference type="Proteomes" id="UP000075885"/>
    </source>
</evidence>
<dbReference type="Gene3D" id="1.20.5.1200">
    <property type="entry name" value="Alpha-tocopherol transfer"/>
    <property type="match status" value="2"/>
</dbReference>
<dbReference type="SMART" id="SM00516">
    <property type="entry name" value="SEC14"/>
    <property type="match status" value="2"/>
</dbReference>
<organism evidence="2 3">
    <name type="scientific">Anopheles epiroticus</name>
    <dbReference type="NCBI Taxonomy" id="199890"/>
    <lineage>
        <taxon>Eukaryota</taxon>
        <taxon>Metazoa</taxon>
        <taxon>Ecdysozoa</taxon>
        <taxon>Arthropoda</taxon>
        <taxon>Hexapoda</taxon>
        <taxon>Insecta</taxon>
        <taxon>Pterygota</taxon>
        <taxon>Neoptera</taxon>
        <taxon>Endopterygota</taxon>
        <taxon>Diptera</taxon>
        <taxon>Nematocera</taxon>
        <taxon>Culicoidea</taxon>
        <taxon>Culicidae</taxon>
        <taxon>Anophelinae</taxon>
        <taxon>Anopheles</taxon>
    </lineage>
</organism>
<dbReference type="Gene3D" id="1.10.8.20">
    <property type="entry name" value="N-terminal domain of phosphatidylinositol transfer protein sec14p"/>
    <property type="match status" value="2"/>
</dbReference>
<dbReference type="CDD" id="cd00170">
    <property type="entry name" value="SEC14"/>
    <property type="match status" value="2"/>
</dbReference>
<dbReference type="GO" id="GO:0016020">
    <property type="term" value="C:membrane"/>
    <property type="evidence" value="ECO:0007669"/>
    <property type="project" value="TreeGrafter"/>
</dbReference>